<dbReference type="AlphaFoldDB" id="A0A7W2R544"/>
<feature type="transmembrane region" description="Helical" evidence="1">
    <location>
        <begin position="86"/>
        <end position="108"/>
    </location>
</feature>
<dbReference type="PANTHER" id="PTHR34220">
    <property type="entry name" value="SENSOR HISTIDINE KINASE YPDA"/>
    <property type="match status" value="1"/>
</dbReference>
<comment type="caution">
    <text evidence="3">The sequence shown here is derived from an EMBL/GenBank/DDBJ whole genome shotgun (WGS) entry which is preliminary data.</text>
</comment>
<evidence type="ECO:0000259" key="2">
    <source>
        <dbReference type="Pfam" id="PF06580"/>
    </source>
</evidence>
<dbReference type="Proteomes" id="UP000541857">
    <property type="component" value="Unassembled WGS sequence"/>
</dbReference>
<dbReference type="InterPro" id="IPR050640">
    <property type="entry name" value="Bact_2-comp_sensor_kinase"/>
</dbReference>
<keyword evidence="1" id="KW-1133">Transmembrane helix</keyword>
<keyword evidence="4" id="KW-1185">Reference proteome</keyword>
<evidence type="ECO:0000256" key="1">
    <source>
        <dbReference type="SAM" id="Phobius"/>
    </source>
</evidence>
<dbReference type="GO" id="GO:0016020">
    <property type="term" value="C:membrane"/>
    <property type="evidence" value="ECO:0007669"/>
    <property type="project" value="InterPro"/>
</dbReference>
<dbReference type="InterPro" id="IPR010559">
    <property type="entry name" value="Sig_transdc_His_kin_internal"/>
</dbReference>
<accession>A0A7W2R544</accession>
<evidence type="ECO:0000313" key="3">
    <source>
        <dbReference type="EMBL" id="MBA6154556.1"/>
    </source>
</evidence>
<proteinExistence type="predicted"/>
<dbReference type="RefSeq" id="WP_182206829.1">
    <property type="nucleotide sequence ID" value="NZ_JACGLT010000020.1"/>
</dbReference>
<dbReference type="Pfam" id="PF06580">
    <property type="entry name" value="His_kinase"/>
    <property type="match status" value="1"/>
</dbReference>
<feature type="transmembrane region" description="Helical" evidence="1">
    <location>
        <begin position="120"/>
        <end position="141"/>
    </location>
</feature>
<protein>
    <submittedName>
        <fullName evidence="3">Histidine kinase</fullName>
    </submittedName>
</protein>
<feature type="transmembrane region" description="Helical" evidence="1">
    <location>
        <begin position="12"/>
        <end position="31"/>
    </location>
</feature>
<gene>
    <name evidence="3" type="ORF">H3Z82_17670</name>
</gene>
<evidence type="ECO:0000313" key="4">
    <source>
        <dbReference type="Proteomes" id="UP000541857"/>
    </source>
</evidence>
<name>A0A7W2R544_9FLAO</name>
<keyword evidence="3" id="KW-0808">Transferase</keyword>
<dbReference type="PANTHER" id="PTHR34220:SF7">
    <property type="entry name" value="SENSOR HISTIDINE KINASE YPDA"/>
    <property type="match status" value="1"/>
</dbReference>
<dbReference type="GO" id="GO:0000155">
    <property type="term" value="F:phosphorelay sensor kinase activity"/>
    <property type="evidence" value="ECO:0007669"/>
    <property type="project" value="InterPro"/>
</dbReference>
<feature type="domain" description="Signal transduction histidine kinase internal region" evidence="2">
    <location>
        <begin position="162"/>
        <end position="238"/>
    </location>
</feature>
<keyword evidence="1" id="KW-0812">Transmembrane</keyword>
<reference evidence="3 4" key="1">
    <citation type="submission" date="2020-07" db="EMBL/GenBank/DDBJ databases">
        <title>Bacterium isolated from marine sediment.</title>
        <authorList>
            <person name="Shang D."/>
        </authorList>
    </citation>
    <scope>NUCLEOTIDE SEQUENCE [LARGE SCALE GENOMIC DNA]</scope>
    <source>
        <strain evidence="3 4">F6074</strain>
    </source>
</reference>
<feature type="transmembrane region" description="Helical" evidence="1">
    <location>
        <begin position="46"/>
        <end position="65"/>
    </location>
</feature>
<keyword evidence="3" id="KW-0418">Kinase</keyword>
<organism evidence="3 4">
    <name type="scientific">Gelidibacter maritimus</name>
    <dbReference type="NCBI Taxonomy" id="2761487"/>
    <lineage>
        <taxon>Bacteria</taxon>
        <taxon>Pseudomonadati</taxon>
        <taxon>Bacteroidota</taxon>
        <taxon>Flavobacteriia</taxon>
        <taxon>Flavobacteriales</taxon>
        <taxon>Flavobacteriaceae</taxon>
        <taxon>Gelidibacter</taxon>
    </lineage>
</organism>
<sequence length="343" mass="39817">MKKYLNQIYANRYFLLFIMLFAYVDSIYVRISSSGKLDLYTFTPEAFIFSLINVGILFPIILFFIKRWQKSDVFSTKELLKIFGSSIVSFILIMLAIGFIIALAYGGVERNYGGRRLPLVILKNFLDALIYGSFFLAYYYFQKTKQHQEQLTTYHQALSESRINQLKTQLNPHFLFNNLNVLDQLIEENKEKASNFLNEFAEIYRYVLRASDKEIVSIDDELIFAEQYFNLIQHKYGNVYQLNIENKNSVGHIVPLTLQLLIENAIKHNLGTAEQPICIKVLIADNIIVSNNINLKKNTKTISGRALNNLKEQYRLLTKQTIEIHQSAHVFSVTIPFIHPTNK</sequence>
<dbReference type="EMBL" id="JACGLT010000020">
    <property type="protein sequence ID" value="MBA6154556.1"/>
    <property type="molecule type" value="Genomic_DNA"/>
</dbReference>
<keyword evidence="1" id="KW-0472">Membrane</keyword>